<sequence length="89" mass="9801">MSDSPTVPPLEKKPKTAPTLHQDTLDIIRVFFGLPASETVSGFFHSYSDAQNSCRDARNDFMAGVDSNVEWAKAYAKELKARAALKTVL</sequence>
<name>A0A6C0AHR4_9ZZZZ</name>
<dbReference type="AlphaFoldDB" id="A0A6C0AHR4"/>
<organism evidence="1">
    <name type="scientific">viral metagenome</name>
    <dbReference type="NCBI Taxonomy" id="1070528"/>
    <lineage>
        <taxon>unclassified sequences</taxon>
        <taxon>metagenomes</taxon>
        <taxon>organismal metagenomes</taxon>
    </lineage>
</organism>
<evidence type="ECO:0000313" key="1">
    <source>
        <dbReference type="EMBL" id="QHS79262.1"/>
    </source>
</evidence>
<reference evidence="1" key="1">
    <citation type="journal article" date="2020" name="Nature">
        <title>Giant virus diversity and host interactions through global metagenomics.</title>
        <authorList>
            <person name="Schulz F."/>
            <person name="Roux S."/>
            <person name="Paez-Espino D."/>
            <person name="Jungbluth S."/>
            <person name="Walsh D.A."/>
            <person name="Denef V.J."/>
            <person name="McMahon K.D."/>
            <person name="Konstantinidis K.T."/>
            <person name="Eloe-Fadrosh E.A."/>
            <person name="Kyrpides N.C."/>
            <person name="Woyke T."/>
        </authorList>
    </citation>
    <scope>NUCLEOTIDE SEQUENCE</scope>
    <source>
        <strain evidence="1">GVMAG-S-1035118-87</strain>
    </source>
</reference>
<protein>
    <submittedName>
        <fullName evidence="1">Uncharacterized protein</fullName>
    </submittedName>
</protein>
<proteinExistence type="predicted"/>
<dbReference type="EMBL" id="MN740627">
    <property type="protein sequence ID" value="QHS79262.1"/>
    <property type="molecule type" value="Genomic_DNA"/>
</dbReference>
<accession>A0A6C0AHR4</accession>